<dbReference type="Gene3D" id="1.10.10.10">
    <property type="entry name" value="Winged helix-like DNA-binding domain superfamily/Winged helix DNA-binding domain"/>
    <property type="match status" value="1"/>
</dbReference>
<dbReference type="InterPro" id="IPR028349">
    <property type="entry name" value="PafC-like"/>
</dbReference>
<accession>A0ABW3DH28</accession>
<keyword evidence="5" id="KW-1185">Reference proteome</keyword>
<dbReference type="Pfam" id="PF25583">
    <property type="entry name" value="WCX"/>
    <property type="match status" value="1"/>
</dbReference>
<name>A0ABW3DH28_9BACL</name>
<protein>
    <submittedName>
        <fullName evidence="4">Helix-turn-helix transcriptional regulator</fullName>
    </submittedName>
</protein>
<feature type="domain" description="HTH deoR-type" evidence="3">
    <location>
        <begin position="2"/>
        <end position="57"/>
    </location>
</feature>
<dbReference type="PIRSF" id="PIRSF016838">
    <property type="entry name" value="PafC"/>
    <property type="match status" value="1"/>
</dbReference>
<comment type="caution">
    <text evidence="4">The sequence shown here is derived from an EMBL/GenBank/DDBJ whole genome shotgun (WGS) entry which is preliminary data.</text>
</comment>
<dbReference type="InterPro" id="IPR051534">
    <property type="entry name" value="CBASS_pafABC_assoc_protein"/>
</dbReference>
<dbReference type="EMBL" id="JBHTIU010000086">
    <property type="protein sequence ID" value="MFD0871638.1"/>
    <property type="molecule type" value="Genomic_DNA"/>
</dbReference>
<dbReference type="PROSITE" id="PS51000">
    <property type="entry name" value="HTH_DEOR_2"/>
    <property type="match status" value="1"/>
</dbReference>
<dbReference type="PANTHER" id="PTHR34580:SF1">
    <property type="entry name" value="PROTEIN PAFC"/>
    <property type="match status" value="1"/>
</dbReference>
<organism evidence="4 5">
    <name type="scientific">Paenibacillus residui</name>
    <dbReference type="NCBI Taxonomy" id="629724"/>
    <lineage>
        <taxon>Bacteria</taxon>
        <taxon>Bacillati</taxon>
        <taxon>Bacillota</taxon>
        <taxon>Bacilli</taxon>
        <taxon>Bacillales</taxon>
        <taxon>Paenibacillaceae</taxon>
        <taxon>Paenibacillus</taxon>
    </lineage>
</organism>
<keyword evidence="1" id="KW-0805">Transcription regulation</keyword>
<dbReference type="Pfam" id="PF13280">
    <property type="entry name" value="WYL"/>
    <property type="match status" value="1"/>
</dbReference>
<dbReference type="SUPFAM" id="SSF46785">
    <property type="entry name" value="Winged helix' DNA-binding domain"/>
    <property type="match status" value="1"/>
</dbReference>
<evidence type="ECO:0000256" key="1">
    <source>
        <dbReference type="ARBA" id="ARBA00023015"/>
    </source>
</evidence>
<dbReference type="InterPro" id="IPR036390">
    <property type="entry name" value="WH_DNA-bd_sf"/>
</dbReference>
<gene>
    <name evidence="4" type="ORF">ACFQ03_21085</name>
</gene>
<dbReference type="InterPro" id="IPR013196">
    <property type="entry name" value="HTH_11"/>
</dbReference>
<evidence type="ECO:0000313" key="4">
    <source>
        <dbReference type="EMBL" id="MFD0871638.1"/>
    </source>
</evidence>
<dbReference type="PROSITE" id="PS52050">
    <property type="entry name" value="WYL"/>
    <property type="match status" value="1"/>
</dbReference>
<sequence length="323" mass="37627">MRLDRLLAITMILMNRKKIPAKELAQMFEVSPRTIYRDIEAINLAGIPIVSYPGLNGGIGIVESFKLDKNVWTQDELASITVALQSVSSSYRDDQAARALEKIKTMIRDNEFESFESKTSHLFIDYSPWDKDPGYKERTSALQEAALTSKVIRFTYRSANGEVSRREAEPHTLVFKGQKWYLYAYCRTRDNFRLFKVIRMKDIEVLTETFRRRNIQPDQLPWEKEWHDPANKIRLILKFQPELRGLAEEWFDPWSLQETEEGAFVVEADYPESDWLYGFILGFGDKVEVIAPDKIRRRIRETAAGIVSVYEHSNISSRTISKR</sequence>
<proteinExistence type="predicted"/>
<dbReference type="InterPro" id="IPR057727">
    <property type="entry name" value="WCX_dom"/>
</dbReference>
<evidence type="ECO:0000313" key="5">
    <source>
        <dbReference type="Proteomes" id="UP001597120"/>
    </source>
</evidence>
<keyword evidence="2" id="KW-0804">Transcription</keyword>
<dbReference type="InterPro" id="IPR036388">
    <property type="entry name" value="WH-like_DNA-bd_sf"/>
</dbReference>
<dbReference type="InterPro" id="IPR001034">
    <property type="entry name" value="DeoR_HTH"/>
</dbReference>
<dbReference type="Pfam" id="PF08279">
    <property type="entry name" value="HTH_11"/>
    <property type="match status" value="1"/>
</dbReference>
<evidence type="ECO:0000259" key="3">
    <source>
        <dbReference type="PROSITE" id="PS51000"/>
    </source>
</evidence>
<dbReference type="InterPro" id="IPR026881">
    <property type="entry name" value="WYL_dom"/>
</dbReference>
<evidence type="ECO:0000256" key="2">
    <source>
        <dbReference type="ARBA" id="ARBA00023163"/>
    </source>
</evidence>
<dbReference type="Proteomes" id="UP001597120">
    <property type="component" value="Unassembled WGS sequence"/>
</dbReference>
<dbReference type="RefSeq" id="WP_379290809.1">
    <property type="nucleotide sequence ID" value="NZ_JBHTIU010000086.1"/>
</dbReference>
<reference evidence="5" key="1">
    <citation type="journal article" date="2019" name="Int. J. Syst. Evol. Microbiol.">
        <title>The Global Catalogue of Microorganisms (GCM) 10K type strain sequencing project: providing services to taxonomists for standard genome sequencing and annotation.</title>
        <authorList>
            <consortium name="The Broad Institute Genomics Platform"/>
            <consortium name="The Broad Institute Genome Sequencing Center for Infectious Disease"/>
            <person name="Wu L."/>
            <person name="Ma J."/>
        </authorList>
    </citation>
    <scope>NUCLEOTIDE SEQUENCE [LARGE SCALE GENOMIC DNA]</scope>
    <source>
        <strain evidence="5">CCUG 57263</strain>
    </source>
</reference>
<dbReference type="PANTHER" id="PTHR34580">
    <property type="match status" value="1"/>
</dbReference>